<organism evidence="1 2">
    <name type="scientific">Croceivirga thetidis</name>
    <dbReference type="NCBI Taxonomy" id="2721623"/>
    <lineage>
        <taxon>Bacteria</taxon>
        <taxon>Pseudomonadati</taxon>
        <taxon>Bacteroidota</taxon>
        <taxon>Flavobacteriia</taxon>
        <taxon>Flavobacteriales</taxon>
        <taxon>Flavobacteriaceae</taxon>
        <taxon>Croceivirga</taxon>
    </lineage>
</organism>
<dbReference type="Proteomes" id="UP000718451">
    <property type="component" value="Unassembled WGS sequence"/>
</dbReference>
<gene>
    <name evidence="1" type="ORF">HCU67_03455</name>
</gene>
<dbReference type="RefSeq" id="WP_168551188.1">
    <property type="nucleotide sequence ID" value="NZ_JAAWWL010000001.1"/>
</dbReference>
<protein>
    <submittedName>
        <fullName evidence="1">Uncharacterized protein</fullName>
    </submittedName>
</protein>
<evidence type="ECO:0000313" key="1">
    <source>
        <dbReference type="EMBL" id="NKI30985.1"/>
    </source>
</evidence>
<sequence length="218" mass="23697">MRTIIKKYGFLLVGLMLLSCEGEFLPNGITIEDSFSVNLSEPVNDTVCLVQGNDQGTGDWFVRFAWTVIGDYQGSYNLVILDDTGTEVFNQSTNELFIDNVPLTPGTRFTWQVGTDDPNVNSETFTVVAPSSRGSSSPPFLSALEITPQGGQFLIAFLAIDPDGDFSENELFVNGISQGTFGINVSTLVDFPSGNVQVRARARDNAGNISEVTRDYAN</sequence>
<dbReference type="EMBL" id="JAAWWL010000001">
    <property type="protein sequence ID" value="NKI30985.1"/>
    <property type="molecule type" value="Genomic_DNA"/>
</dbReference>
<dbReference type="PROSITE" id="PS51257">
    <property type="entry name" value="PROKAR_LIPOPROTEIN"/>
    <property type="match status" value="1"/>
</dbReference>
<proteinExistence type="predicted"/>
<keyword evidence="2" id="KW-1185">Reference proteome</keyword>
<name>A0ABX1GPJ1_9FLAO</name>
<comment type="caution">
    <text evidence="1">The sequence shown here is derived from an EMBL/GenBank/DDBJ whole genome shotgun (WGS) entry which is preliminary data.</text>
</comment>
<accession>A0ABX1GPJ1</accession>
<evidence type="ECO:0000313" key="2">
    <source>
        <dbReference type="Proteomes" id="UP000718451"/>
    </source>
</evidence>
<reference evidence="1 2" key="1">
    <citation type="submission" date="2020-04" db="EMBL/GenBank/DDBJ databases">
        <authorList>
            <person name="Yoon J."/>
        </authorList>
    </citation>
    <scope>NUCLEOTIDE SEQUENCE [LARGE SCALE GENOMIC DNA]</scope>
    <source>
        <strain evidence="1 2">DJ-13</strain>
    </source>
</reference>